<evidence type="ECO:0000256" key="2">
    <source>
        <dbReference type="ARBA" id="ARBA00009298"/>
    </source>
</evidence>
<dbReference type="GO" id="GO:0005886">
    <property type="term" value="C:plasma membrane"/>
    <property type="evidence" value="ECO:0007669"/>
    <property type="project" value="UniProtKB-SubCell"/>
</dbReference>
<dbReference type="PANTHER" id="PTHR33778">
    <property type="entry name" value="PROTEIN MGTC"/>
    <property type="match status" value="1"/>
</dbReference>
<dbReference type="OrthoDB" id="9811198at2"/>
<evidence type="ECO:0000256" key="4">
    <source>
        <dbReference type="ARBA" id="ARBA00022692"/>
    </source>
</evidence>
<name>A0A3T1DB91_9BACL</name>
<dbReference type="InterPro" id="IPR049177">
    <property type="entry name" value="MgtC_SapB_SrpB_YhiD_N"/>
</dbReference>
<feature type="transmembrane region" description="Helical" evidence="7">
    <location>
        <begin position="12"/>
        <end position="29"/>
    </location>
</feature>
<dbReference type="GO" id="GO:0008168">
    <property type="term" value="F:methyltransferase activity"/>
    <property type="evidence" value="ECO:0007669"/>
    <property type="project" value="UniProtKB-KW"/>
</dbReference>
<evidence type="ECO:0000256" key="3">
    <source>
        <dbReference type="ARBA" id="ARBA00022475"/>
    </source>
</evidence>
<dbReference type="PRINTS" id="PR01837">
    <property type="entry name" value="MGTCSAPBPROT"/>
</dbReference>
<keyword evidence="10" id="KW-1185">Reference proteome</keyword>
<evidence type="ECO:0000313" key="10">
    <source>
        <dbReference type="Proteomes" id="UP000289856"/>
    </source>
</evidence>
<feature type="transmembrane region" description="Helical" evidence="7">
    <location>
        <begin position="99"/>
        <end position="116"/>
    </location>
</feature>
<accession>A0A3T1DB91</accession>
<organism evidence="9 10">
    <name type="scientific">Cohnella abietis</name>
    <dbReference type="NCBI Taxonomy" id="2507935"/>
    <lineage>
        <taxon>Bacteria</taxon>
        <taxon>Bacillati</taxon>
        <taxon>Bacillota</taxon>
        <taxon>Bacilli</taxon>
        <taxon>Bacillales</taxon>
        <taxon>Paenibacillaceae</taxon>
        <taxon>Cohnella</taxon>
    </lineage>
</organism>
<dbReference type="RefSeq" id="WP_130613733.1">
    <property type="nucleotide sequence ID" value="NZ_AP019400.1"/>
</dbReference>
<keyword evidence="3" id="KW-1003">Cell membrane</keyword>
<evidence type="ECO:0000256" key="5">
    <source>
        <dbReference type="ARBA" id="ARBA00022989"/>
    </source>
</evidence>
<dbReference type="AlphaFoldDB" id="A0A3T1DB91"/>
<sequence>MHNPWVIENTHLVLRLFLSVVLGGLVGFERERKNHAAGLRTHTLVCLGSCLLMILSMYGFADFVGEPNVRLDPARLAAQVITGVGFLGAGTILFTGKSITGLTTAASIWVVMAVGLTVGAGFYLPAVLSAAMVLLILWGLNIVEKRYVNNRKECTFILTASSDTSYVESFQSVLTQHGVKLIKVRFLDIEATPMGSDLQAQRIMISVVLPHRELLIVIADELNRINGIRSVTAE</sequence>
<dbReference type="PANTHER" id="PTHR33778:SF1">
    <property type="entry name" value="MAGNESIUM TRANSPORTER YHID-RELATED"/>
    <property type="match status" value="1"/>
</dbReference>
<dbReference type="KEGG" id="cohn:KCTCHS21_46470"/>
<keyword evidence="9" id="KW-0808">Transferase</keyword>
<comment type="subcellular location">
    <subcellularLocation>
        <location evidence="1">Cell membrane</location>
        <topology evidence="1">Multi-pass membrane protein</topology>
    </subcellularLocation>
</comment>
<dbReference type="Proteomes" id="UP000289856">
    <property type="component" value="Chromosome"/>
</dbReference>
<evidence type="ECO:0000259" key="8">
    <source>
        <dbReference type="Pfam" id="PF02308"/>
    </source>
</evidence>
<comment type="similarity">
    <text evidence="2">Belongs to the MgtC/SapB family.</text>
</comment>
<protein>
    <submittedName>
        <fullName evidence="9">Methyltransferase</fullName>
    </submittedName>
</protein>
<dbReference type="InterPro" id="IPR003416">
    <property type="entry name" value="MgtC/SapB/SrpB/YhiD_fam"/>
</dbReference>
<gene>
    <name evidence="9" type="ORF">KCTCHS21_46470</name>
</gene>
<keyword evidence="9" id="KW-0489">Methyltransferase</keyword>
<proteinExistence type="inferred from homology"/>
<evidence type="ECO:0000313" key="9">
    <source>
        <dbReference type="EMBL" id="BBI35248.1"/>
    </source>
</evidence>
<dbReference type="Pfam" id="PF02308">
    <property type="entry name" value="MgtC"/>
    <property type="match status" value="1"/>
</dbReference>
<feature type="transmembrane region" description="Helical" evidence="7">
    <location>
        <begin position="41"/>
        <end position="61"/>
    </location>
</feature>
<feature type="domain" description="MgtC/SapB/SrpB/YhiD N-terminal" evidence="8">
    <location>
        <begin position="16"/>
        <end position="145"/>
    </location>
</feature>
<evidence type="ECO:0000256" key="1">
    <source>
        <dbReference type="ARBA" id="ARBA00004651"/>
    </source>
</evidence>
<keyword evidence="5 7" id="KW-1133">Transmembrane helix</keyword>
<feature type="transmembrane region" description="Helical" evidence="7">
    <location>
        <begin position="122"/>
        <end position="143"/>
    </location>
</feature>
<dbReference type="GO" id="GO:0032259">
    <property type="term" value="P:methylation"/>
    <property type="evidence" value="ECO:0007669"/>
    <property type="project" value="UniProtKB-KW"/>
</dbReference>
<feature type="transmembrane region" description="Helical" evidence="7">
    <location>
        <begin position="76"/>
        <end position="94"/>
    </location>
</feature>
<keyword evidence="6 7" id="KW-0472">Membrane</keyword>
<evidence type="ECO:0000256" key="7">
    <source>
        <dbReference type="SAM" id="Phobius"/>
    </source>
</evidence>
<keyword evidence="4 7" id="KW-0812">Transmembrane</keyword>
<reference evidence="9 10" key="1">
    <citation type="submission" date="2019-01" db="EMBL/GenBank/DDBJ databases">
        <title>Complete genome sequence of Cohnella hallensis HS21 isolated from Korean fir (Abies koreana) rhizospheric soil.</title>
        <authorList>
            <person name="Jiang L."/>
            <person name="Kang S.W."/>
            <person name="Kim S."/>
            <person name="Jung J."/>
            <person name="Kim C.Y."/>
            <person name="Kim D.H."/>
            <person name="Kim S.W."/>
            <person name="Lee J."/>
        </authorList>
    </citation>
    <scope>NUCLEOTIDE SEQUENCE [LARGE SCALE GENOMIC DNA]</scope>
    <source>
        <strain evidence="9 10">HS21</strain>
    </source>
</reference>
<dbReference type="EMBL" id="AP019400">
    <property type="protein sequence ID" value="BBI35248.1"/>
    <property type="molecule type" value="Genomic_DNA"/>
</dbReference>
<evidence type="ECO:0000256" key="6">
    <source>
        <dbReference type="ARBA" id="ARBA00023136"/>
    </source>
</evidence>